<proteinExistence type="inferred from homology"/>
<accession>A0A1H3DYL4</accession>
<dbReference type="InterPro" id="IPR003136">
    <property type="entry name" value="Cytidylate_kin"/>
</dbReference>
<evidence type="ECO:0000256" key="3">
    <source>
        <dbReference type="ARBA" id="ARBA00022679"/>
    </source>
</evidence>
<dbReference type="SUPFAM" id="SSF52540">
    <property type="entry name" value="P-loop containing nucleoside triphosphate hydrolases"/>
    <property type="match status" value="1"/>
</dbReference>
<reference evidence="11 12" key="1">
    <citation type="submission" date="2016-10" db="EMBL/GenBank/DDBJ databases">
        <authorList>
            <person name="Varghese N."/>
            <person name="Submissions S."/>
        </authorList>
    </citation>
    <scope>NUCLEOTIDE SEQUENCE [LARGE SCALE GENOMIC DNA]</scope>
    <source>
        <strain evidence="11 12">DSM 20748</strain>
    </source>
</reference>
<evidence type="ECO:0000256" key="2">
    <source>
        <dbReference type="ARBA" id="ARBA00022490"/>
    </source>
</evidence>
<dbReference type="GO" id="GO:0016301">
    <property type="term" value="F:kinase activity"/>
    <property type="evidence" value="ECO:0007669"/>
    <property type="project" value="UniProtKB-KW"/>
</dbReference>
<evidence type="ECO:0000256" key="6">
    <source>
        <dbReference type="ARBA" id="ARBA00022840"/>
    </source>
</evidence>
<protein>
    <recommendedName>
        <fullName evidence="9">Cytidylate kinase</fullName>
        <shortName evidence="9">CK</shortName>
        <ecNumber evidence="9">2.7.4.25</ecNumber>
    </recommendedName>
    <alternativeName>
        <fullName evidence="9">Cytidine monophosphate kinase</fullName>
        <shortName evidence="9">CMP kinase</shortName>
    </alternativeName>
</protein>
<keyword evidence="5 9" id="KW-0418">Kinase</keyword>
<keyword evidence="12" id="KW-1185">Reference proteome</keyword>
<keyword evidence="3 9" id="KW-0808">Transferase</keyword>
<name>A0A1H3DYL4_9BACI</name>
<dbReference type="EMBL" id="FNOS01000002">
    <property type="protein sequence ID" value="SDX71477.1"/>
    <property type="molecule type" value="Genomic_DNA"/>
</dbReference>
<evidence type="ECO:0000256" key="8">
    <source>
        <dbReference type="ARBA" id="ARBA00048478"/>
    </source>
</evidence>
<dbReference type="Pfam" id="PF02224">
    <property type="entry name" value="Cytidylate_kin"/>
    <property type="match status" value="1"/>
</dbReference>
<evidence type="ECO:0000256" key="5">
    <source>
        <dbReference type="ARBA" id="ARBA00022777"/>
    </source>
</evidence>
<dbReference type="EC" id="2.7.4.25" evidence="9"/>
<dbReference type="CDD" id="cd02020">
    <property type="entry name" value="CMPK"/>
    <property type="match status" value="1"/>
</dbReference>
<dbReference type="Proteomes" id="UP000198647">
    <property type="component" value="Unassembled WGS sequence"/>
</dbReference>
<feature type="binding site" evidence="9">
    <location>
        <begin position="11"/>
        <end position="19"/>
    </location>
    <ligand>
        <name>ATP</name>
        <dbReference type="ChEBI" id="CHEBI:30616"/>
    </ligand>
</feature>
<comment type="catalytic activity">
    <reaction evidence="8 9">
        <text>CMP + ATP = CDP + ADP</text>
        <dbReference type="Rhea" id="RHEA:11600"/>
        <dbReference type="ChEBI" id="CHEBI:30616"/>
        <dbReference type="ChEBI" id="CHEBI:58069"/>
        <dbReference type="ChEBI" id="CHEBI:60377"/>
        <dbReference type="ChEBI" id="CHEBI:456216"/>
        <dbReference type="EC" id="2.7.4.25"/>
    </reaction>
</comment>
<keyword evidence="2 9" id="KW-0963">Cytoplasm</keyword>
<dbReference type="Gene3D" id="3.40.50.300">
    <property type="entry name" value="P-loop containing nucleotide triphosphate hydrolases"/>
    <property type="match status" value="1"/>
</dbReference>
<keyword evidence="6 9" id="KW-0067">ATP-binding</keyword>
<sequence length="226" mass="25280">MCDTVSIAIDGPAAAGKSTVARKVAHALTYIYVDTGAMYRALTLKTIKEGADLSSEEEVLEVLMKCDIQFEQTDEGQLVFINGEEITKEIRTDEVTRHVSAVSSYPEVRIEMVNRQQKMIAGQNVVMDGRDIGTKVIPEADLKIFMVASVEERARRRHEENTRSGYESDLEVLMEEIKRRDDIDSTRTASPLVKAKDAVEVDTTSLSIDNVVEQILDLVNERVNSR</sequence>
<keyword evidence="4 9" id="KW-0547">Nucleotide-binding</keyword>
<evidence type="ECO:0000313" key="11">
    <source>
        <dbReference type="EMBL" id="SDX71477.1"/>
    </source>
</evidence>
<dbReference type="InterPro" id="IPR027417">
    <property type="entry name" value="P-loop_NTPase"/>
</dbReference>
<comment type="subcellular location">
    <subcellularLocation>
        <location evidence="9">Cytoplasm</location>
    </subcellularLocation>
</comment>
<dbReference type="InterPro" id="IPR011994">
    <property type="entry name" value="Cytidylate_kinase_dom"/>
</dbReference>
<evidence type="ECO:0000313" key="12">
    <source>
        <dbReference type="Proteomes" id="UP000198647"/>
    </source>
</evidence>
<dbReference type="PANTHER" id="PTHR21299:SF2">
    <property type="entry name" value="CYTIDYLATE KINASE"/>
    <property type="match status" value="1"/>
</dbReference>
<comment type="similarity">
    <text evidence="1 9">Belongs to the cytidylate kinase family. Type 1 subfamily.</text>
</comment>
<evidence type="ECO:0000256" key="9">
    <source>
        <dbReference type="HAMAP-Rule" id="MF_00238"/>
    </source>
</evidence>
<dbReference type="NCBIfam" id="TIGR00017">
    <property type="entry name" value="cmk"/>
    <property type="match status" value="1"/>
</dbReference>
<evidence type="ECO:0000256" key="4">
    <source>
        <dbReference type="ARBA" id="ARBA00022741"/>
    </source>
</evidence>
<evidence type="ECO:0000256" key="7">
    <source>
        <dbReference type="ARBA" id="ARBA00047615"/>
    </source>
</evidence>
<evidence type="ECO:0000256" key="1">
    <source>
        <dbReference type="ARBA" id="ARBA00009427"/>
    </source>
</evidence>
<comment type="catalytic activity">
    <reaction evidence="7 9">
        <text>dCMP + ATP = dCDP + ADP</text>
        <dbReference type="Rhea" id="RHEA:25094"/>
        <dbReference type="ChEBI" id="CHEBI:30616"/>
        <dbReference type="ChEBI" id="CHEBI:57566"/>
        <dbReference type="ChEBI" id="CHEBI:58593"/>
        <dbReference type="ChEBI" id="CHEBI:456216"/>
        <dbReference type="EC" id="2.7.4.25"/>
    </reaction>
</comment>
<organism evidence="11 12">
    <name type="scientific">Salimicrobium album</name>
    <dbReference type="NCBI Taxonomy" id="50717"/>
    <lineage>
        <taxon>Bacteria</taxon>
        <taxon>Bacillati</taxon>
        <taxon>Bacillota</taxon>
        <taxon>Bacilli</taxon>
        <taxon>Bacillales</taxon>
        <taxon>Bacillaceae</taxon>
        <taxon>Salimicrobium</taxon>
    </lineage>
</organism>
<gene>
    <name evidence="9" type="primary">cmk</name>
    <name evidence="11" type="ORF">SAMN04488081_1165</name>
</gene>
<evidence type="ECO:0000259" key="10">
    <source>
        <dbReference type="Pfam" id="PF02224"/>
    </source>
</evidence>
<comment type="caution">
    <text evidence="11">The sequence shown here is derived from an EMBL/GenBank/DDBJ whole genome shotgun (WGS) entry which is preliminary data.</text>
</comment>
<dbReference type="PANTHER" id="PTHR21299">
    <property type="entry name" value="CYTIDYLATE KINASE/PANTOATE-BETA-ALANINE LIGASE"/>
    <property type="match status" value="1"/>
</dbReference>
<dbReference type="RefSeq" id="WP_076570078.1">
    <property type="nucleotide sequence ID" value="NZ_FNOS01000002.1"/>
</dbReference>
<dbReference type="HAMAP" id="MF_00238">
    <property type="entry name" value="Cytidyl_kinase_type1"/>
    <property type="match status" value="1"/>
</dbReference>
<feature type="domain" description="Cytidylate kinase" evidence="10">
    <location>
        <begin position="7"/>
        <end position="220"/>
    </location>
</feature>